<feature type="domain" description="Protein kinase" evidence="1">
    <location>
        <begin position="215"/>
        <end position="514"/>
    </location>
</feature>
<sequence length="514" mass="58848">MPKLAPPSPDAAFCGFIYRQRLRKSVRRISPDELGLSSLPAKFNFRFGYILIGKRLNQNLHPEDIQDCCNGFLLVLRHGIVNYSVYNPTTGENIEVPLPPDNYHTHHNTTQCFASLALDPTKSLNYKIICTPGWNLTNPLHVETFSSETGKWSRYVVNIDSKIDGVEWIRRSAYLDGRLYRLLKTDYLVCIHEGKSSQLLSVQAIRLPYSVGDNIYVDGTNCHGSIGISRGCLHYSTRDRSGSTLLIYVLKDDVGWFLKHNIPIVDMLSSRSFLSYEGLRRTMINYSKEAWFNFYGFHPNCDYLFLITPYAMLYYSPEEKILQIFHDEFGDWEIALGQNYSFPYSHCPVILQNAFQRASCANLDQHVRVIHFDIKPDNLFIDEFNNLKIGDFGLAASTGESYGENFAGFVCFDTYFRAPEMQYLSRNLTNKVDIFSAGAVLLEMVISPAMNPFDKMSAFEDAPMGLFPEVVDGNITRFLKWCLTQDSNKPCLERMMFCFTSSLVGSQFWIGYFF</sequence>
<dbReference type="GO" id="GO:0005524">
    <property type="term" value="F:ATP binding"/>
    <property type="evidence" value="ECO:0007669"/>
    <property type="project" value="InterPro"/>
</dbReference>
<reference evidence="2 3" key="1">
    <citation type="submission" date="2024-01" db="EMBL/GenBank/DDBJ databases">
        <title>The complete chloroplast genome sequence of Lithospermum erythrorhizon: insights into the phylogenetic relationship among Boraginaceae species and the maternal lineages of purple gromwells.</title>
        <authorList>
            <person name="Okada T."/>
            <person name="Watanabe K."/>
        </authorList>
    </citation>
    <scope>NUCLEOTIDE SEQUENCE [LARGE SCALE GENOMIC DNA]</scope>
</reference>
<dbReference type="PROSITE" id="PS00108">
    <property type="entry name" value="PROTEIN_KINASE_ST"/>
    <property type="match status" value="1"/>
</dbReference>
<dbReference type="InterPro" id="IPR000719">
    <property type="entry name" value="Prot_kinase_dom"/>
</dbReference>
<proteinExistence type="predicted"/>
<keyword evidence="3" id="KW-1185">Reference proteome</keyword>
<dbReference type="GO" id="GO:0004672">
    <property type="term" value="F:protein kinase activity"/>
    <property type="evidence" value="ECO:0007669"/>
    <property type="project" value="InterPro"/>
</dbReference>
<evidence type="ECO:0000259" key="1">
    <source>
        <dbReference type="PROSITE" id="PS50011"/>
    </source>
</evidence>
<dbReference type="Pfam" id="PF00069">
    <property type="entry name" value="Pkinase"/>
    <property type="match status" value="1"/>
</dbReference>
<dbReference type="InterPro" id="IPR011009">
    <property type="entry name" value="Kinase-like_dom_sf"/>
</dbReference>
<dbReference type="Proteomes" id="UP001454036">
    <property type="component" value="Unassembled WGS sequence"/>
</dbReference>
<dbReference type="EMBL" id="BAABME010012156">
    <property type="protein sequence ID" value="GAA0184777.1"/>
    <property type="molecule type" value="Genomic_DNA"/>
</dbReference>
<dbReference type="SUPFAM" id="SSF56112">
    <property type="entry name" value="Protein kinase-like (PK-like)"/>
    <property type="match status" value="1"/>
</dbReference>
<dbReference type="SMART" id="SM00220">
    <property type="entry name" value="S_TKc"/>
    <property type="match status" value="1"/>
</dbReference>
<evidence type="ECO:0000313" key="3">
    <source>
        <dbReference type="Proteomes" id="UP001454036"/>
    </source>
</evidence>
<dbReference type="InterPro" id="IPR008271">
    <property type="entry name" value="Ser/Thr_kinase_AS"/>
</dbReference>
<protein>
    <recommendedName>
        <fullName evidence="1">Protein kinase domain-containing protein</fullName>
    </recommendedName>
</protein>
<dbReference type="Gene3D" id="1.10.510.10">
    <property type="entry name" value="Transferase(Phosphotransferase) domain 1"/>
    <property type="match status" value="1"/>
</dbReference>
<dbReference type="Pfam" id="PF24750">
    <property type="entry name" value="b-prop_At3g26010-like"/>
    <property type="match status" value="1"/>
</dbReference>
<dbReference type="PROSITE" id="PS50011">
    <property type="entry name" value="PROTEIN_KINASE_DOM"/>
    <property type="match status" value="1"/>
</dbReference>
<evidence type="ECO:0000313" key="2">
    <source>
        <dbReference type="EMBL" id="GAA0184777.1"/>
    </source>
</evidence>
<organism evidence="2 3">
    <name type="scientific">Lithospermum erythrorhizon</name>
    <name type="common">Purple gromwell</name>
    <name type="synonym">Lithospermum officinale var. erythrorhizon</name>
    <dbReference type="NCBI Taxonomy" id="34254"/>
    <lineage>
        <taxon>Eukaryota</taxon>
        <taxon>Viridiplantae</taxon>
        <taxon>Streptophyta</taxon>
        <taxon>Embryophyta</taxon>
        <taxon>Tracheophyta</taxon>
        <taxon>Spermatophyta</taxon>
        <taxon>Magnoliopsida</taxon>
        <taxon>eudicotyledons</taxon>
        <taxon>Gunneridae</taxon>
        <taxon>Pentapetalae</taxon>
        <taxon>asterids</taxon>
        <taxon>lamiids</taxon>
        <taxon>Boraginales</taxon>
        <taxon>Boraginaceae</taxon>
        <taxon>Boraginoideae</taxon>
        <taxon>Lithospermeae</taxon>
        <taxon>Lithospermum</taxon>
    </lineage>
</organism>
<name>A0AAV3RTS5_LITER</name>
<dbReference type="PANTHER" id="PTHR35546">
    <property type="entry name" value="F-BOX PROTEIN INTERACTION DOMAIN PROTEIN-RELATED"/>
    <property type="match status" value="1"/>
</dbReference>
<dbReference type="AlphaFoldDB" id="A0AAV3RTS5"/>
<dbReference type="InterPro" id="IPR056592">
    <property type="entry name" value="Beta-prop_At3g26010-like"/>
</dbReference>
<gene>
    <name evidence="2" type="ORF">LIER_32065</name>
</gene>
<dbReference type="InterPro" id="IPR055290">
    <property type="entry name" value="At3g26010-like"/>
</dbReference>
<accession>A0AAV3RTS5</accession>
<dbReference type="PANTHER" id="PTHR35546:SF121">
    <property type="entry name" value="F-BOX PROTEIN"/>
    <property type="match status" value="1"/>
</dbReference>
<comment type="caution">
    <text evidence="2">The sequence shown here is derived from an EMBL/GenBank/DDBJ whole genome shotgun (WGS) entry which is preliminary data.</text>
</comment>